<dbReference type="InterPro" id="IPR000007">
    <property type="entry name" value="Tubby_C"/>
</dbReference>
<sequence>MTEKEKSHGNNDLSTKDVTQTKKDVKSSVNVSKDLILRKLFQMMVENLDEFVYYPIPKNIEYIRCQLTRDKQGLNKHFLPNYYLHAERNDGKKYLILAARHKLRKYGTANYVIGTDITNIVKDEEPFIGRFRGNNMIDSEFIVYDNGVNPKHVKHNQEQNQRRRQMAAIVYV</sequence>
<dbReference type="Proteomes" id="UP000682733">
    <property type="component" value="Unassembled WGS sequence"/>
</dbReference>
<dbReference type="Proteomes" id="UP000663829">
    <property type="component" value="Unassembled WGS sequence"/>
</dbReference>
<reference evidence="5" key="1">
    <citation type="submission" date="2021-02" db="EMBL/GenBank/DDBJ databases">
        <authorList>
            <person name="Nowell W R."/>
        </authorList>
    </citation>
    <scope>NUCLEOTIDE SEQUENCE</scope>
</reference>
<comment type="caution">
    <text evidence="5">The sequence shown here is derived from an EMBL/GenBank/DDBJ whole genome shotgun (WGS) entry which is preliminary data.</text>
</comment>
<evidence type="ECO:0000313" key="5">
    <source>
        <dbReference type="EMBL" id="CAF1469244.1"/>
    </source>
</evidence>
<keyword evidence="8" id="KW-1185">Reference proteome</keyword>
<proteinExistence type="inferred from homology"/>
<comment type="similarity">
    <text evidence="1">Belongs to the TUB family.</text>
</comment>
<dbReference type="EMBL" id="CAJNOQ010020460">
    <property type="protein sequence ID" value="CAF1469244.1"/>
    <property type="molecule type" value="Genomic_DNA"/>
</dbReference>
<feature type="domain" description="Tubby C-terminal" evidence="3">
    <location>
        <begin position="54"/>
        <end position="171"/>
    </location>
</feature>
<organism evidence="5 8">
    <name type="scientific">Didymodactylos carnosus</name>
    <dbReference type="NCBI Taxonomy" id="1234261"/>
    <lineage>
        <taxon>Eukaryota</taxon>
        <taxon>Metazoa</taxon>
        <taxon>Spiralia</taxon>
        <taxon>Gnathifera</taxon>
        <taxon>Rotifera</taxon>
        <taxon>Eurotatoria</taxon>
        <taxon>Bdelloidea</taxon>
        <taxon>Philodinida</taxon>
        <taxon>Philodinidae</taxon>
        <taxon>Didymodactylos</taxon>
    </lineage>
</organism>
<dbReference type="Proteomes" id="UP000681722">
    <property type="component" value="Unassembled WGS sequence"/>
</dbReference>
<evidence type="ECO:0000313" key="4">
    <source>
        <dbReference type="EMBL" id="CAF1105135.1"/>
    </source>
</evidence>
<evidence type="ECO:0000256" key="2">
    <source>
        <dbReference type="SAM" id="MobiDB-lite"/>
    </source>
</evidence>
<feature type="region of interest" description="Disordered" evidence="2">
    <location>
        <begin position="1"/>
        <end position="21"/>
    </location>
</feature>
<gene>
    <name evidence="5" type="ORF">GPM918_LOCUS35400</name>
    <name evidence="4" type="ORF">OVA965_LOCUS19485</name>
    <name evidence="7" type="ORF">SRO942_LOCUS36118</name>
    <name evidence="6" type="ORF">TMI583_LOCUS19532</name>
</gene>
<dbReference type="GO" id="GO:0005929">
    <property type="term" value="C:cilium"/>
    <property type="evidence" value="ECO:0007669"/>
    <property type="project" value="TreeGrafter"/>
</dbReference>
<dbReference type="InterPro" id="IPR025659">
    <property type="entry name" value="Tubby-like_C"/>
</dbReference>
<dbReference type="EMBL" id="CAJNOK010010056">
    <property type="protein sequence ID" value="CAF1105135.1"/>
    <property type="molecule type" value="Genomic_DNA"/>
</dbReference>
<dbReference type="SUPFAM" id="SSF54518">
    <property type="entry name" value="Tubby C-terminal domain-like"/>
    <property type="match status" value="1"/>
</dbReference>
<dbReference type="PANTHER" id="PTHR16517:SF7">
    <property type="entry name" value="PROTEIN KING TUBBY"/>
    <property type="match status" value="1"/>
</dbReference>
<dbReference type="GO" id="GO:0061512">
    <property type="term" value="P:protein localization to cilium"/>
    <property type="evidence" value="ECO:0007669"/>
    <property type="project" value="TreeGrafter"/>
</dbReference>
<dbReference type="AlphaFoldDB" id="A0A815R1C2"/>
<name>A0A815R1C2_9BILA</name>
<dbReference type="EMBL" id="CAJOBA010010836">
    <property type="protein sequence ID" value="CAF3868085.1"/>
    <property type="molecule type" value="Genomic_DNA"/>
</dbReference>
<dbReference type="EMBL" id="CAJOBC010085930">
    <property type="protein sequence ID" value="CAF4337555.1"/>
    <property type="molecule type" value="Genomic_DNA"/>
</dbReference>
<evidence type="ECO:0000313" key="7">
    <source>
        <dbReference type="EMBL" id="CAF4337555.1"/>
    </source>
</evidence>
<protein>
    <recommendedName>
        <fullName evidence="3">Tubby C-terminal domain-containing protein</fullName>
    </recommendedName>
</protein>
<dbReference type="OrthoDB" id="8775810at2759"/>
<accession>A0A815R1C2</accession>
<evidence type="ECO:0000259" key="3">
    <source>
        <dbReference type="Pfam" id="PF01167"/>
    </source>
</evidence>
<evidence type="ECO:0000313" key="8">
    <source>
        <dbReference type="Proteomes" id="UP000663829"/>
    </source>
</evidence>
<evidence type="ECO:0000313" key="6">
    <source>
        <dbReference type="EMBL" id="CAF3868085.1"/>
    </source>
</evidence>
<dbReference type="Proteomes" id="UP000677228">
    <property type="component" value="Unassembled WGS sequence"/>
</dbReference>
<dbReference type="PANTHER" id="PTHR16517">
    <property type="entry name" value="TUBBY-RELATED"/>
    <property type="match status" value="1"/>
</dbReference>
<dbReference type="Gene3D" id="3.20.90.10">
    <property type="entry name" value="Tubby Protein, Chain A"/>
    <property type="match status" value="1"/>
</dbReference>
<dbReference type="Pfam" id="PF01167">
    <property type="entry name" value="Tub"/>
    <property type="match status" value="1"/>
</dbReference>
<evidence type="ECO:0000256" key="1">
    <source>
        <dbReference type="ARBA" id="ARBA00007129"/>
    </source>
</evidence>